<gene>
    <name evidence="1" type="primary">Acey_s0031.g2342</name>
    <name evidence="1" type="ORF">Y032_0031g2342</name>
</gene>
<organism evidence="1 2">
    <name type="scientific">Ancylostoma ceylanicum</name>
    <dbReference type="NCBI Taxonomy" id="53326"/>
    <lineage>
        <taxon>Eukaryota</taxon>
        <taxon>Metazoa</taxon>
        <taxon>Ecdysozoa</taxon>
        <taxon>Nematoda</taxon>
        <taxon>Chromadorea</taxon>
        <taxon>Rhabditida</taxon>
        <taxon>Rhabditina</taxon>
        <taxon>Rhabditomorpha</taxon>
        <taxon>Strongyloidea</taxon>
        <taxon>Ancylostomatidae</taxon>
        <taxon>Ancylostomatinae</taxon>
        <taxon>Ancylostoma</taxon>
    </lineage>
</organism>
<dbReference type="EMBL" id="JARK01001367">
    <property type="protein sequence ID" value="EYC17217.1"/>
    <property type="molecule type" value="Genomic_DNA"/>
</dbReference>
<reference evidence="2" key="1">
    <citation type="journal article" date="2015" name="Nat. Genet.">
        <title>The genome and transcriptome of the zoonotic hookworm Ancylostoma ceylanicum identify infection-specific gene families.</title>
        <authorList>
            <person name="Schwarz E.M."/>
            <person name="Hu Y."/>
            <person name="Antoshechkin I."/>
            <person name="Miller M.M."/>
            <person name="Sternberg P.W."/>
            <person name="Aroian R.V."/>
        </authorList>
    </citation>
    <scope>NUCLEOTIDE SEQUENCE</scope>
    <source>
        <strain evidence="2">HY135</strain>
    </source>
</reference>
<evidence type="ECO:0000313" key="2">
    <source>
        <dbReference type="Proteomes" id="UP000024635"/>
    </source>
</evidence>
<dbReference type="AlphaFoldDB" id="A0A016UQU9"/>
<keyword evidence="2" id="KW-1185">Reference proteome</keyword>
<dbReference type="OrthoDB" id="5911183at2759"/>
<dbReference type="Proteomes" id="UP000024635">
    <property type="component" value="Unassembled WGS sequence"/>
</dbReference>
<sequence>MLTAEAKVWIIMLRYRVYTLTSSQRAALVRARRVEIERRHVRSQDATSVEYRDNDTTERTNNSIEQYGASEYEERTNNPLLMATDELLASLVEDEISGLSHSQRKESFALSCIRARNGLKFSCEDEERLRSDILGSSTVREKWYCCVCNGQLASRINECHNRACPRLRSQIKRYRTVRHMCIATVDITSQLIHVLSHNIDDIAYVHQTIHNKHLMPQFMDSRGLSDFQTATTVLPIAVALGMFSDPIAATLVLGICYVTRELDSFALCQEELEELSSFIGTLHKLYFAVLGVAGAIFKSHLFFVHAKEDLLVRGSPMESSTCGFEKLHGYNCLMMLCGKSEILIMPFCRCLKDAAGARNTRGYLRKSIERSAFSITARPMKYHIACSSVKS</sequence>
<evidence type="ECO:0000313" key="1">
    <source>
        <dbReference type="EMBL" id="EYC17217.1"/>
    </source>
</evidence>
<proteinExistence type="predicted"/>
<protein>
    <submittedName>
        <fullName evidence="1">Uncharacterized protein</fullName>
    </submittedName>
</protein>
<name>A0A016UQU9_9BILA</name>
<comment type="caution">
    <text evidence="1">The sequence shown here is derived from an EMBL/GenBank/DDBJ whole genome shotgun (WGS) entry which is preliminary data.</text>
</comment>
<accession>A0A016UQU9</accession>